<name>A9S600_PHYPA</name>
<dbReference type="SUPFAM" id="SSF52540">
    <property type="entry name" value="P-loop containing nucleoside triphosphate hydrolases"/>
    <property type="match status" value="1"/>
</dbReference>
<evidence type="ECO:0000313" key="7">
    <source>
        <dbReference type="EnsemblPlants" id="Pp3c25_7600V3.2"/>
    </source>
</evidence>
<dbReference type="GO" id="GO:0005737">
    <property type="term" value="C:cytoplasm"/>
    <property type="evidence" value="ECO:0000318"/>
    <property type="project" value="GO_Central"/>
</dbReference>
<evidence type="ECO:0000256" key="6">
    <source>
        <dbReference type="RuleBase" id="RU003330"/>
    </source>
</evidence>
<dbReference type="PANTHER" id="PTHR23359">
    <property type="entry name" value="NUCLEOTIDE KINASE"/>
    <property type="match status" value="1"/>
</dbReference>
<dbReference type="Gramene" id="Pp3c25_7600V3.2">
    <property type="protein sequence ID" value="Pp3c25_7600V3.2"/>
    <property type="gene ID" value="Pp3c25_7600"/>
</dbReference>
<evidence type="ECO:0000256" key="2">
    <source>
        <dbReference type="ARBA" id="ARBA00012955"/>
    </source>
</evidence>
<dbReference type="GO" id="GO:0005524">
    <property type="term" value="F:ATP binding"/>
    <property type="evidence" value="ECO:0007669"/>
    <property type="project" value="InterPro"/>
</dbReference>
<dbReference type="HOGENOM" id="CLU_032354_4_1_1"/>
<dbReference type="InParanoid" id="A9S600"/>
<keyword evidence="8" id="KW-1185">Reference proteome</keyword>
<dbReference type="Pfam" id="PF00406">
    <property type="entry name" value="ADK"/>
    <property type="match status" value="1"/>
</dbReference>
<evidence type="ECO:0000256" key="3">
    <source>
        <dbReference type="ARBA" id="ARBA00022679"/>
    </source>
</evidence>
<proteinExistence type="inferred from homology"/>
<dbReference type="PROSITE" id="PS00113">
    <property type="entry name" value="ADENYLATE_KINASE"/>
    <property type="match status" value="1"/>
</dbReference>
<reference evidence="7 8" key="1">
    <citation type="journal article" date="2008" name="Science">
        <title>The Physcomitrella genome reveals evolutionary insights into the conquest of land by plants.</title>
        <authorList>
            <person name="Rensing S."/>
            <person name="Lang D."/>
            <person name="Zimmer A."/>
            <person name="Terry A."/>
            <person name="Salamov A."/>
            <person name="Shapiro H."/>
            <person name="Nishiyama T."/>
            <person name="Perroud P.-F."/>
            <person name="Lindquist E."/>
            <person name="Kamisugi Y."/>
            <person name="Tanahashi T."/>
            <person name="Sakakibara K."/>
            <person name="Fujita T."/>
            <person name="Oishi K."/>
            <person name="Shin-I T."/>
            <person name="Kuroki Y."/>
            <person name="Toyoda A."/>
            <person name="Suzuki Y."/>
            <person name="Hashimoto A."/>
            <person name="Yamaguchi K."/>
            <person name="Sugano A."/>
            <person name="Kohara Y."/>
            <person name="Fujiyama A."/>
            <person name="Anterola A."/>
            <person name="Aoki S."/>
            <person name="Ashton N."/>
            <person name="Barbazuk W.B."/>
            <person name="Barker E."/>
            <person name="Bennetzen J."/>
            <person name="Bezanilla M."/>
            <person name="Blankenship R."/>
            <person name="Cho S.H."/>
            <person name="Dutcher S."/>
            <person name="Estelle M."/>
            <person name="Fawcett J.A."/>
            <person name="Gundlach H."/>
            <person name="Hanada K."/>
            <person name="Heyl A."/>
            <person name="Hicks K.A."/>
            <person name="Hugh J."/>
            <person name="Lohr M."/>
            <person name="Mayer K."/>
            <person name="Melkozernov A."/>
            <person name="Murata T."/>
            <person name="Nelson D."/>
            <person name="Pils B."/>
            <person name="Prigge M."/>
            <person name="Reiss B."/>
            <person name="Renner T."/>
            <person name="Rombauts S."/>
            <person name="Rushton P."/>
            <person name="Sanderfoot A."/>
            <person name="Schween G."/>
            <person name="Shiu S.-H."/>
            <person name="Stueber K."/>
            <person name="Theodoulou F.L."/>
            <person name="Tu H."/>
            <person name="Van de Peer Y."/>
            <person name="Verrier P.J."/>
            <person name="Waters E."/>
            <person name="Wood A."/>
            <person name="Yang L."/>
            <person name="Cove D."/>
            <person name="Cuming A."/>
            <person name="Hasebe M."/>
            <person name="Lucas S."/>
            <person name="Mishler D.B."/>
            <person name="Reski R."/>
            <person name="Grigoriev I."/>
            <person name="Quatrano R.S."/>
            <person name="Boore J.L."/>
        </authorList>
    </citation>
    <scope>NUCLEOTIDE SEQUENCE [LARGE SCALE GENOMIC DNA]</scope>
    <source>
        <strain evidence="7 8">cv. Gransden 2004</strain>
    </source>
</reference>
<dbReference type="InterPro" id="IPR000850">
    <property type="entry name" value="Adenylat/UMP-CMP_kin"/>
</dbReference>
<dbReference type="EnsemblPlants" id="Pp3c25_7600V3.2">
    <property type="protein sequence ID" value="Pp3c25_7600V3.2"/>
    <property type="gene ID" value="Pp3c25_7600"/>
</dbReference>
<reference evidence="7" key="3">
    <citation type="submission" date="2020-12" db="UniProtKB">
        <authorList>
            <consortium name="EnsemblPlants"/>
        </authorList>
    </citation>
    <scope>IDENTIFICATION</scope>
</reference>
<organism evidence="7 8">
    <name type="scientific">Physcomitrium patens</name>
    <name type="common">Spreading-leaved earth moss</name>
    <name type="synonym">Physcomitrella patens</name>
    <dbReference type="NCBI Taxonomy" id="3218"/>
    <lineage>
        <taxon>Eukaryota</taxon>
        <taxon>Viridiplantae</taxon>
        <taxon>Streptophyta</taxon>
        <taxon>Embryophyta</taxon>
        <taxon>Bryophyta</taxon>
        <taxon>Bryophytina</taxon>
        <taxon>Bryopsida</taxon>
        <taxon>Funariidae</taxon>
        <taxon>Funariales</taxon>
        <taxon>Funariaceae</taxon>
        <taxon>Physcomitrium</taxon>
    </lineage>
</organism>
<dbReference type="Gene3D" id="3.40.50.300">
    <property type="entry name" value="P-loop containing nucleotide triphosphate hydrolases"/>
    <property type="match status" value="1"/>
</dbReference>
<dbReference type="Proteomes" id="UP000006727">
    <property type="component" value="Chromosome 25"/>
</dbReference>
<dbReference type="GO" id="GO:0005829">
    <property type="term" value="C:cytosol"/>
    <property type="evidence" value="ECO:0000318"/>
    <property type="project" value="GO_Central"/>
</dbReference>
<keyword evidence="5 6" id="KW-0418">Kinase</keyword>
<dbReference type="HAMAP" id="MF_00235">
    <property type="entry name" value="Adenylate_kinase_Adk"/>
    <property type="match status" value="1"/>
</dbReference>
<dbReference type="AlphaFoldDB" id="A9S600"/>
<keyword evidence="4" id="KW-0547">Nucleotide-binding</keyword>
<dbReference type="GO" id="GO:0004017">
    <property type="term" value="F:AMP kinase activity"/>
    <property type="evidence" value="ECO:0000318"/>
    <property type="project" value="GO_Central"/>
</dbReference>
<keyword evidence="3 6" id="KW-0808">Transferase</keyword>
<dbReference type="InterPro" id="IPR027417">
    <property type="entry name" value="P-loop_NTPase"/>
</dbReference>
<dbReference type="eggNOG" id="KOG3079">
    <property type="taxonomic scope" value="Eukaryota"/>
</dbReference>
<dbReference type="InterPro" id="IPR033690">
    <property type="entry name" value="Adenylat_kinase_CS"/>
</dbReference>
<evidence type="ECO:0000256" key="5">
    <source>
        <dbReference type="ARBA" id="ARBA00022777"/>
    </source>
</evidence>
<dbReference type="PRINTS" id="PR00094">
    <property type="entry name" value="ADENYLTKNASE"/>
</dbReference>
<sequence>MDVAGGPGTGKGTQCSRMAKEFGFKHISIGELLREEMERGTLVGKECSEIMKDGKLVPLKLTLELIIKAIKAPNNSSGYLLDGFPRATNQARAFQKQVRAPTLVLYLHAPQQVLLQRLMQRGLIGGRTDDNPATIRKRFITFKKESLPVVAFYEKTSISVVKKVGPDCSDY</sequence>
<evidence type="ECO:0000313" key="8">
    <source>
        <dbReference type="Proteomes" id="UP000006727"/>
    </source>
</evidence>
<reference evidence="7 8" key="2">
    <citation type="journal article" date="2018" name="Plant J.">
        <title>The Physcomitrella patens chromosome-scale assembly reveals moss genome structure and evolution.</title>
        <authorList>
            <person name="Lang D."/>
            <person name="Ullrich K.K."/>
            <person name="Murat F."/>
            <person name="Fuchs J."/>
            <person name="Jenkins J."/>
            <person name="Haas F.B."/>
            <person name="Piednoel M."/>
            <person name="Gundlach H."/>
            <person name="Van Bel M."/>
            <person name="Meyberg R."/>
            <person name="Vives C."/>
            <person name="Morata J."/>
            <person name="Symeonidi A."/>
            <person name="Hiss M."/>
            <person name="Muchero W."/>
            <person name="Kamisugi Y."/>
            <person name="Saleh O."/>
            <person name="Blanc G."/>
            <person name="Decker E.L."/>
            <person name="van Gessel N."/>
            <person name="Grimwood J."/>
            <person name="Hayes R.D."/>
            <person name="Graham S.W."/>
            <person name="Gunter L.E."/>
            <person name="McDaniel S.F."/>
            <person name="Hoernstein S.N.W."/>
            <person name="Larsson A."/>
            <person name="Li F.W."/>
            <person name="Perroud P.F."/>
            <person name="Phillips J."/>
            <person name="Ranjan P."/>
            <person name="Rokshar D.S."/>
            <person name="Rothfels C.J."/>
            <person name="Schneider L."/>
            <person name="Shu S."/>
            <person name="Stevenson D.W."/>
            <person name="Thummler F."/>
            <person name="Tillich M."/>
            <person name="Villarreal Aguilar J.C."/>
            <person name="Widiez T."/>
            <person name="Wong G.K."/>
            <person name="Wymore A."/>
            <person name="Zhang Y."/>
            <person name="Zimmer A.D."/>
            <person name="Quatrano R.S."/>
            <person name="Mayer K.F.X."/>
            <person name="Goodstein D."/>
            <person name="Casacuberta J.M."/>
            <person name="Vandepoele K."/>
            <person name="Reski R."/>
            <person name="Cuming A.C."/>
            <person name="Tuskan G.A."/>
            <person name="Maumus F."/>
            <person name="Salse J."/>
            <person name="Schmutz J."/>
            <person name="Rensing S.A."/>
        </authorList>
    </citation>
    <scope>NUCLEOTIDE SEQUENCE [LARGE SCALE GENOMIC DNA]</scope>
    <source>
        <strain evidence="7 8">cv. Gransden 2004</strain>
    </source>
</reference>
<comment type="similarity">
    <text evidence="1 6">Belongs to the adenylate kinase family.</text>
</comment>
<evidence type="ECO:0000256" key="4">
    <source>
        <dbReference type="ARBA" id="ARBA00022741"/>
    </source>
</evidence>
<dbReference type="CDD" id="cd01428">
    <property type="entry name" value="ADK"/>
    <property type="match status" value="1"/>
</dbReference>
<evidence type="ECO:0000256" key="1">
    <source>
        <dbReference type="ARBA" id="ARBA00007220"/>
    </source>
</evidence>
<accession>A9S600</accession>
<protein>
    <recommendedName>
        <fullName evidence="2">adenylate kinase</fullName>
        <ecNumber evidence="2">2.7.4.3</ecNumber>
    </recommendedName>
</protein>
<dbReference type="EMBL" id="ABEU02000025">
    <property type="status" value="NOT_ANNOTATED_CDS"/>
    <property type="molecule type" value="Genomic_DNA"/>
</dbReference>
<dbReference type="EC" id="2.7.4.3" evidence="2"/>